<comment type="caution">
    <text evidence="1">The sequence shown here is derived from an EMBL/GenBank/DDBJ whole genome shotgun (WGS) entry which is preliminary data.</text>
</comment>
<dbReference type="Gene3D" id="3.90.190.10">
    <property type="entry name" value="Protein tyrosine phosphatase superfamily"/>
    <property type="match status" value="1"/>
</dbReference>
<dbReference type="SUPFAM" id="SSF52799">
    <property type="entry name" value="(Phosphotyrosine protein) phosphatases II"/>
    <property type="match status" value="1"/>
</dbReference>
<name>A0A919XHS8_9BACL</name>
<dbReference type="EMBL" id="BORQ01000002">
    <property type="protein sequence ID" value="GIO31027.1"/>
    <property type="molecule type" value="Genomic_DNA"/>
</dbReference>
<keyword evidence="2" id="KW-1185">Reference proteome</keyword>
<organism evidence="1 2">
    <name type="scientific">Paenibacillus albilobatus</name>
    <dbReference type="NCBI Taxonomy" id="2716884"/>
    <lineage>
        <taxon>Bacteria</taxon>
        <taxon>Bacillati</taxon>
        <taxon>Bacillota</taxon>
        <taxon>Bacilli</taxon>
        <taxon>Bacillales</taxon>
        <taxon>Paenibacillaceae</taxon>
        <taxon>Paenibacillus</taxon>
    </lineage>
</organism>
<dbReference type="AlphaFoldDB" id="A0A919XHS8"/>
<dbReference type="Pfam" id="PF13350">
    <property type="entry name" value="Y_phosphatase3"/>
    <property type="match status" value="1"/>
</dbReference>
<gene>
    <name evidence="1" type="ORF">J2TS6_21680</name>
</gene>
<accession>A0A919XHS8</accession>
<protein>
    <submittedName>
        <fullName evidence="1">Uncharacterized protein</fullName>
    </submittedName>
</protein>
<reference evidence="1" key="1">
    <citation type="submission" date="2021-03" db="EMBL/GenBank/DDBJ databases">
        <title>Antimicrobial resistance genes in bacteria isolated from Japanese honey, and their potential for conferring macrolide and lincosamide resistance in the American foulbrood pathogen Paenibacillus larvae.</title>
        <authorList>
            <person name="Okamoto M."/>
            <person name="Kumagai M."/>
            <person name="Kanamori H."/>
            <person name="Takamatsu D."/>
        </authorList>
    </citation>
    <scope>NUCLEOTIDE SEQUENCE</scope>
    <source>
        <strain evidence="1">J2TS6</strain>
    </source>
</reference>
<dbReference type="RefSeq" id="WP_160041520.1">
    <property type="nucleotide sequence ID" value="NZ_BORQ01000002.1"/>
</dbReference>
<dbReference type="Proteomes" id="UP000679779">
    <property type="component" value="Unassembled WGS sequence"/>
</dbReference>
<dbReference type="GO" id="GO:0004721">
    <property type="term" value="F:phosphoprotein phosphatase activity"/>
    <property type="evidence" value="ECO:0007669"/>
    <property type="project" value="InterPro"/>
</dbReference>
<dbReference type="InterPro" id="IPR026893">
    <property type="entry name" value="Tyr/Ser_Pase_IphP-type"/>
</dbReference>
<proteinExistence type="predicted"/>
<sequence length="253" mass="28785">MTDGRCQIIWSANNPFDAVRVYWSTSPKDINITRNILVYAKSKNGSVIVDNPAKDKCIYFYVEGVQNTGVAAADRLLDIGKIYNFRDLGGYETSDGRHVKWGKLYRSSQLVGLTPDELKKIEALHIDVIGDFRSDSEIVSTLDTMIPTTKYVRLNANVSSVYNAADLAATFNSGNFAELGKPGEAMTNSIKHWWTRKYPLFNENYHNIKDGQLSETPFLRLSIRETEEWESMLMTLILRLIDKIKFHSFKKLA</sequence>
<dbReference type="InterPro" id="IPR029021">
    <property type="entry name" value="Prot-tyrosine_phosphatase-like"/>
</dbReference>
<evidence type="ECO:0000313" key="2">
    <source>
        <dbReference type="Proteomes" id="UP000679779"/>
    </source>
</evidence>
<evidence type="ECO:0000313" key="1">
    <source>
        <dbReference type="EMBL" id="GIO31027.1"/>
    </source>
</evidence>